<keyword evidence="2" id="KW-1185">Reference proteome</keyword>
<evidence type="ECO:0000313" key="2">
    <source>
        <dbReference type="Proteomes" id="UP001054945"/>
    </source>
</evidence>
<dbReference type="Proteomes" id="UP001054945">
    <property type="component" value="Unassembled WGS sequence"/>
</dbReference>
<protein>
    <submittedName>
        <fullName evidence="1">Uncharacterized protein</fullName>
    </submittedName>
</protein>
<sequence length="92" mass="10404">MSGRSQLALKLSSDGGANFMEKTALGSIYGGIANSSGVVCYWWDVLDWWEFIAHEDIKREYDFYVRDCLDACIVGIGIKLNPFWSILIDMTE</sequence>
<gene>
    <name evidence="1" type="ORF">CEXT_253481</name>
</gene>
<evidence type="ECO:0000313" key="1">
    <source>
        <dbReference type="EMBL" id="GIX78649.1"/>
    </source>
</evidence>
<proteinExistence type="predicted"/>
<dbReference type="AlphaFoldDB" id="A0AAV4N2V1"/>
<comment type="caution">
    <text evidence="1">The sequence shown here is derived from an EMBL/GenBank/DDBJ whole genome shotgun (WGS) entry which is preliminary data.</text>
</comment>
<dbReference type="EMBL" id="BPLR01002857">
    <property type="protein sequence ID" value="GIX78649.1"/>
    <property type="molecule type" value="Genomic_DNA"/>
</dbReference>
<organism evidence="1 2">
    <name type="scientific">Caerostris extrusa</name>
    <name type="common">Bark spider</name>
    <name type="synonym">Caerostris bankana</name>
    <dbReference type="NCBI Taxonomy" id="172846"/>
    <lineage>
        <taxon>Eukaryota</taxon>
        <taxon>Metazoa</taxon>
        <taxon>Ecdysozoa</taxon>
        <taxon>Arthropoda</taxon>
        <taxon>Chelicerata</taxon>
        <taxon>Arachnida</taxon>
        <taxon>Araneae</taxon>
        <taxon>Araneomorphae</taxon>
        <taxon>Entelegynae</taxon>
        <taxon>Araneoidea</taxon>
        <taxon>Araneidae</taxon>
        <taxon>Caerostris</taxon>
    </lineage>
</organism>
<reference evidence="1 2" key="1">
    <citation type="submission" date="2021-06" db="EMBL/GenBank/DDBJ databases">
        <title>Caerostris extrusa draft genome.</title>
        <authorList>
            <person name="Kono N."/>
            <person name="Arakawa K."/>
        </authorList>
    </citation>
    <scope>NUCLEOTIDE SEQUENCE [LARGE SCALE GENOMIC DNA]</scope>
</reference>
<accession>A0AAV4N2V1</accession>
<name>A0AAV4N2V1_CAEEX</name>